<accession>A0A6G1F6Q7</accession>
<evidence type="ECO:0000313" key="2">
    <source>
        <dbReference type="Proteomes" id="UP000479710"/>
    </source>
</evidence>
<reference evidence="1 2" key="1">
    <citation type="submission" date="2019-11" db="EMBL/GenBank/DDBJ databases">
        <title>Whole genome sequence of Oryza granulata.</title>
        <authorList>
            <person name="Li W."/>
        </authorList>
    </citation>
    <scope>NUCLEOTIDE SEQUENCE [LARGE SCALE GENOMIC DNA]</scope>
    <source>
        <strain evidence="2">cv. Menghai</strain>
        <tissue evidence="1">Leaf</tissue>
    </source>
</reference>
<gene>
    <name evidence="1" type="ORF">E2562_010481</name>
</gene>
<sequence>MVQRGAGSRRGGIGGREDAGLCMGGARAVVRGAARGGFSFGACGQQLATGVRLEWVIVLFFGLSMFPLSLD</sequence>
<organism evidence="1 2">
    <name type="scientific">Oryza meyeriana var. granulata</name>
    <dbReference type="NCBI Taxonomy" id="110450"/>
    <lineage>
        <taxon>Eukaryota</taxon>
        <taxon>Viridiplantae</taxon>
        <taxon>Streptophyta</taxon>
        <taxon>Embryophyta</taxon>
        <taxon>Tracheophyta</taxon>
        <taxon>Spermatophyta</taxon>
        <taxon>Magnoliopsida</taxon>
        <taxon>Liliopsida</taxon>
        <taxon>Poales</taxon>
        <taxon>Poaceae</taxon>
        <taxon>BOP clade</taxon>
        <taxon>Oryzoideae</taxon>
        <taxon>Oryzeae</taxon>
        <taxon>Oryzinae</taxon>
        <taxon>Oryza</taxon>
        <taxon>Oryza meyeriana</taxon>
    </lineage>
</organism>
<dbReference type="AlphaFoldDB" id="A0A6G1F6Q7"/>
<dbReference type="EMBL" id="SPHZ02000001">
    <property type="protein sequence ID" value="KAF0932608.1"/>
    <property type="molecule type" value="Genomic_DNA"/>
</dbReference>
<comment type="caution">
    <text evidence="1">The sequence shown here is derived from an EMBL/GenBank/DDBJ whole genome shotgun (WGS) entry which is preliminary data.</text>
</comment>
<protein>
    <submittedName>
        <fullName evidence="1">Uncharacterized protein</fullName>
    </submittedName>
</protein>
<dbReference type="Proteomes" id="UP000479710">
    <property type="component" value="Unassembled WGS sequence"/>
</dbReference>
<keyword evidence="2" id="KW-1185">Reference proteome</keyword>
<name>A0A6G1F6Q7_9ORYZ</name>
<proteinExistence type="predicted"/>
<evidence type="ECO:0000313" key="1">
    <source>
        <dbReference type="EMBL" id="KAF0932608.1"/>
    </source>
</evidence>